<evidence type="ECO:0000256" key="2">
    <source>
        <dbReference type="ARBA" id="ARBA00004555"/>
    </source>
</evidence>
<organism evidence="23 24">
    <name type="scientific">Crotalus adamanteus</name>
    <name type="common">Eastern diamondback rattlesnake</name>
    <dbReference type="NCBI Taxonomy" id="8729"/>
    <lineage>
        <taxon>Eukaryota</taxon>
        <taxon>Metazoa</taxon>
        <taxon>Chordata</taxon>
        <taxon>Craniata</taxon>
        <taxon>Vertebrata</taxon>
        <taxon>Euteleostomi</taxon>
        <taxon>Lepidosauria</taxon>
        <taxon>Squamata</taxon>
        <taxon>Bifurcata</taxon>
        <taxon>Unidentata</taxon>
        <taxon>Episquamata</taxon>
        <taxon>Toxicofera</taxon>
        <taxon>Serpentes</taxon>
        <taxon>Colubroidea</taxon>
        <taxon>Viperidae</taxon>
        <taxon>Crotalinae</taxon>
        <taxon>Crotalus</taxon>
    </lineage>
</organism>
<dbReference type="PROSITE" id="PS51450">
    <property type="entry name" value="LRR"/>
    <property type="match status" value="2"/>
</dbReference>
<dbReference type="GO" id="GO:0045087">
    <property type="term" value="P:innate immune response"/>
    <property type="evidence" value="ECO:0007669"/>
    <property type="project" value="UniProtKB-KW"/>
</dbReference>
<keyword evidence="19" id="KW-0449">Lipoprotein</keyword>
<dbReference type="AlphaFoldDB" id="A0AAW1BP15"/>
<keyword evidence="21" id="KW-1133">Transmembrane helix</keyword>
<sequence>MCRFQAFTFFLLLQLKLPKAEGKCIFLEVQQRCTCSLLNQSEINNIGVCFLAAEYELKGGNLEQFADFSEMKPTPKLINILQALQVRKLIFTDLFVPEVLLPGALEFISYTSLVSELEFINCTFLRLVHWQYIRPLNLKVTSLHFHKVIAAPLDERFDISSLKRWLETLENLTLTESQITSIPCKIGRIFRALRFLDISGNHFQDQSINSTFCKGAFPQLQVLKLNHNNLTSYETLCKTLSNFDMLTLLDLSQNDFLPGAFPFHCMWPQSLQIFNLSNTGLEHMDRLLPPNIKVLDLSANNIFTLDVSHSSLKELYLSNNRLQTFPSVHQLPNLEVLNLDGNCMSRLRSKDVLYLKHLQSLKAGHNLYNCSCTYYIREIQDLAAKESLLLDWPQNYVCDSPPVYQGYLVRDVPLSLLQCNKTLISQGSVVSLLMCLSLVLHLLLA</sequence>
<evidence type="ECO:0000256" key="16">
    <source>
        <dbReference type="ARBA" id="ARBA00023157"/>
    </source>
</evidence>
<dbReference type="GO" id="GO:0001819">
    <property type="term" value="P:positive regulation of cytokine production"/>
    <property type="evidence" value="ECO:0007669"/>
    <property type="project" value="TreeGrafter"/>
</dbReference>
<dbReference type="GO" id="GO:0046696">
    <property type="term" value="C:lipopolysaccharide receptor complex"/>
    <property type="evidence" value="ECO:0007669"/>
    <property type="project" value="TreeGrafter"/>
</dbReference>
<keyword evidence="13" id="KW-0391">Immunity</keyword>
<keyword evidence="9" id="KW-0433">Leucine-rich repeat</keyword>
<keyword evidence="14" id="KW-0333">Golgi apparatus</keyword>
<evidence type="ECO:0000256" key="12">
    <source>
        <dbReference type="ARBA" id="ARBA00022737"/>
    </source>
</evidence>
<feature type="chain" id="PRO_5043317914" description="Monocyte differentiation antigen CD14" evidence="22">
    <location>
        <begin position="23"/>
        <end position="445"/>
    </location>
</feature>
<keyword evidence="17" id="KW-0325">Glycoprotein</keyword>
<dbReference type="InterPro" id="IPR016337">
    <property type="entry name" value="Monocyte_diff_Ag_CD14"/>
</dbReference>
<keyword evidence="11 22" id="KW-0732">Signal</keyword>
<dbReference type="GO" id="GO:0006954">
    <property type="term" value="P:inflammatory response"/>
    <property type="evidence" value="ECO:0007669"/>
    <property type="project" value="UniProtKB-KW"/>
</dbReference>
<name>A0AAW1BP15_CROAD</name>
<evidence type="ECO:0000256" key="19">
    <source>
        <dbReference type="ARBA" id="ARBA00023288"/>
    </source>
</evidence>
<keyword evidence="16" id="KW-1015">Disulfide bond</keyword>
<dbReference type="GO" id="GO:0001530">
    <property type="term" value="F:lipopolysaccharide binding"/>
    <property type="evidence" value="ECO:0007669"/>
    <property type="project" value="TreeGrafter"/>
</dbReference>
<comment type="caution">
    <text evidence="23">The sequence shown here is derived from an EMBL/GenBank/DDBJ whole genome shotgun (WGS) entry which is preliminary data.</text>
</comment>
<evidence type="ECO:0000256" key="9">
    <source>
        <dbReference type="ARBA" id="ARBA00022614"/>
    </source>
</evidence>
<evidence type="ECO:0000256" key="11">
    <source>
        <dbReference type="ARBA" id="ARBA00022729"/>
    </source>
</evidence>
<evidence type="ECO:0000256" key="6">
    <source>
        <dbReference type="ARBA" id="ARBA00022475"/>
    </source>
</evidence>
<evidence type="ECO:0000256" key="17">
    <source>
        <dbReference type="ARBA" id="ARBA00023180"/>
    </source>
</evidence>
<dbReference type="GO" id="GO:0009897">
    <property type="term" value="C:external side of plasma membrane"/>
    <property type="evidence" value="ECO:0007669"/>
    <property type="project" value="TreeGrafter"/>
</dbReference>
<dbReference type="Proteomes" id="UP001474421">
    <property type="component" value="Unassembled WGS sequence"/>
</dbReference>
<dbReference type="SUPFAM" id="SSF52058">
    <property type="entry name" value="L domain-like"/>
    <property type="match status" value="1"/>
</dbReference>
<keyword evidence="6" id="KW-1003">Cell membrane</keyword>
<evidence type="ECO:0000256" key="10">
    <source>
        <dbReference type="ARBA" id="ARBA00022622"/>
    </source>
</evidence>
<gene>
    <name evidence="23" type="ORF">NXF25_008544</name>
</gene>
<keyword evidence="24" id="KW-1185">Reference proteome</keyword>
<dbReference type="PANTHER" id="PTHR10630:SF3">
    <property type="entry name" value="MONOCYTE DIFFERENTIATION ANTIGEN CD14"/>
    <property type="match status" value="1"/>
</dbReference>
<dbReference type="InterPro" id="IPR032675">
    <property type="entry name" value="LRR_dom_sf"/>
</dbReference>
<feature type="signal peptide" evidence="22">
    <location>
        <begin position="1"/>
        <end position="22"/>
    </location>
</feature>
<evidence type="ECO:0000256" key="22">
    <source>
        <dbReference type="SAM" id="SignalP"/>
    </source>
</evidence>
<dbReference type="PANTHER" id="PTHR10630">
    <property type="entry name" value="MONOCYTE DIFFERENTIATION ANTIGEN CD14"/>
    <property type="match status" value="1"/>
</dbReference>
<keyword evidence="18" id="KW-0395">Inflammatory response</keyword>
<evidence type="ECO:0000256" key="7">
    <source>
        <dbReference type="ARBA" id="ARBA00022525"/>
    </source>
</evidence>
<keyword evidence="7" id="KW-0964">Secreted</keyword>
<evidence type="ECO:0000256" key="20">
    <source>
        <dbReference type="ARBA" id="ARBA00031013"/>
    </source>
</evidence>
<keyword evidence="10" id="KW-0336">GPI-anchor</keyword>
<dbReference type="InterPro" id="IPR001611">
    <property type="entry name" value="Leu-rich_rpt"/>
</dbReference>
<evidence type="ECO:0000256" key="8">
    <source>
        <dbReference type="ARBA" id="ARBA00022588"/>
    </source>
</evidence>
<evidence type="ECO:0000256" key="5">
    <source>
        <dbReference type="ARBA" id="ARBA00020237"/>
    </source>
</evidence>
<dbReference type="GO" id="GO:0045121">
    <property type="term" value="C:membrane raft"/>
    <property type="evidence" value="ECO:0007669"/>
    <property type="project" value="UniProtKB-SubCell"/>
</dbReference>
<dbReference type="InterPro" id="IPR025875">
    <property type="entry name" value="Leu-rich_rpt_4"/>
</dbReference>
<comment type="subcellular location">
    <subcellularLocation>
        <location evidence="3">Cell membrane</location>
        <topology evidence="3">Lipid-anchor</topology>
        <topology evidence="3">GPI-anchor</topology>
    </subcellularLocation>
    <subcellularLocation>
        <location evidence="2">Golgi apparatus</location>
    </subcellularLocation>
    <subcellularLocation>
        <location evidence="1">Membrane raft</location>
    </subcellularLocation>
    <subcellularLocation>
        <location evidence="4">Secreted</location>
    </subcellularLocation>
</comment>
<keyword evidence="21" id="KW-0812">Transmembrane</keyword>
<evidence type="ECO:0000256" key="14">
    <source>
        <dbReference type="ARBA" id="ARBA00023034"/>
    </source>
</evidence>
<dbReference type="GO" id="GO:0005576">
    <property type="term" value="C:extracellular region"/>
    <property type="evidence" value="ECO:0007669"/>
    <property type="project" value="UniProtKB-SubCell"/>
</dbReference>
<feature type="transmembrane region" description="Helical" evidence="21">
    <location>
        <begin position="423"/>
        <end position="444"/>
    </location>
</feature>
<dbReference type="GO" id="GO:0034142">
    <property type="term" value="P:toll-like receptor 4 signaling pathway"/>
    <property type="evidence" value="ECO:0007669"/>
    <property type="project" value="TreeGrafter"/>
</dbReference>
<keyword evidence="15 21" id="KW-0472">Membrane</keyword>
<accession>A0AAW1BP15</accession>
<evidence type="ECO:0000256" key="4">
    <source>
        <dbReference type="ARBA" id="ARBA00004613"/>
    </source>
</evidence>
<evidence type="ECO:0000256" key="1">
    <source>
        <dbReference type="ARBA" id="ARBA00004285"/>
    </source>
</evidence>
<dbReference type="EMBL" id="JAOTOJ010000003">
    <property type="protein sequence ID" value="KAK9403717.1"/>
    <property type="molecule type" value="Genomic_DNA"/>
</dbReference>
<evidence type="ECO:0000313" key="24">
    <source>
        <dbReference type="Proteomes" id="UP001474421"/>
    </source>
</evidence>
<evidence type="ECO:0000313" key="23">
    <source>
        <dbReference type="EMBL" id="KAK9403717.1"/>
    </source>
</evidence>
<keyword evidence="8" id="KW-0399">Innate immunity</keyword>
<evidence type="ECO:0000256" key="3">
    <source>
        <dbReference type="ARBA" id="ARBA00004609"/>
    </source>
</evidence>
<evidence type="ECO:0000256" key="18">
    <source>
        <dbReference type="ARBA" id="ARBA00023198"/>
    </source>
</evidence>
<reference evidence="23 24" key="1">
    <citation type="journal article" date="2024" name="Proc. Natl. Acad. Sci. U.S.A.">
        <title>The genetic regulatory architecture and epigenomic basis for age-related changes in rattlesnake venom.</title>
        <authorList>
            <person name="Hogan M.P."/>
            <person name="Holding M.L."/>
            <person name="Nystrom G.S."/>
            <person name="Colston T.J."/>
            <person name="Bartlett D.A."/>
            <person name="Mason A.J."/>
            <person name="Ellsworth S.A."/>
            <person name="Rautsaw R.M."/>
            <person name="Lawrence K.C."/>
            <person name="Strickland J.L."/>
            <person name="He B."/>
            <person name="Fraser P."/>
            <person name="Margres M.J."/>
            <person name="Gilbert D.M."/>
            <person name="Gibbs H.L."/>
            <person name="Parkinson C.L."/>
            <person name="Rokyta D.R."/>
        </authorList>
    </citation>
    <scope>NUCLEOTIDE SEQUENCE [LARGE SCALE GENOMIC DNA]</scope>
    <source>
        <strain evidence="23">DRR0105</strain>
    </source>
</reference>
<keyword evidence="12" id="KW-0677">Repeat</keyword>
<dbReference type="Pfam" id="PF12799">
    <property type="entry name" value="LRR_4"/>
    <property type="match status" value="1"/>
</dbReference>
<evidence type="ECO:0000256" key="15">
    <source>
        <dbReference type="ARBA" id="ARBA00023136"/>
    </source>
</evidence>
<proteinExistence type="predicted"/>
<evidence type="ECO:0000256" key="21">
    <source>
        <dbReference type="SAM" id="Phobius"/>
    </source>
</evidence>
<protein>
    <recommendedName>
        <fullName evidence="5">Monocyte differentiation antigen CD14</fullName>
    </recommendedName>
    <alternativeName>
        <fullName evidence="20">Myeloid cell-specific leucine-rich glycoprotein</fullName>
    </alternativeName>
</protein>
<evidence type="ECO:0000256" key="13">
    <source>
        <dbReference type="ARBA" id="ARBA00022859"/>
    </source>
</evidence>
<dbReference type="GO" id="GO:0071222">
    <property type="term" value="P:cellular response to lipopolysaccharide"/>
    <property type="evidence" value="ECO:0007669"/>
    <property type="project" value="TreeGrafter"/>
</dbReference>
<dbReference type="GO" id="GO:0005794">
    <property type="term" value="C:Golgi apparatus"/>
    <property type="evidence" value="ECO:0007669"/>
    <property type="project" value="UniProtKB-SubCell"/>
</dbReference>
<dbReference type="Gene3D" id="3.80.10.10">
    <property type="entry name" value="Ribonuclease Inhibitor"/>
    <property type="match status" value="2"/>
</dbReference>